<evidence type="ECO:0000256" key="8">
    <source>
        <dbReference type="ARBA" id="ARBA00023231"/>
    </source>
</evidence>
<dbReference type="GO" id="GO:0005524">
    <property type="term" value="F:ATP binding"/>
    <property type="evidence" value="ECO:0007669"/>
    <property type="project" value="UniProtKB-KW"/>
</dbReference>
<reference evidence="11 12" key="1">
    <citation type="submission" date="2018-05" db="EMBL/GenBank/DDBJ databases">
        <title>Genomic Encyclopedia of Type Strains, Phase IV (KMG-IV): sequencing the most valuable type-strain genomes for metagenomic binning, comparative biology and taxonomic classification.</title>
        <authorList>
            <person name="Goeker M."/>
        </authorList>
    </citation>
    <scope>NUCLEOTIDE SEQUENCE [LARGE SCALE GENOMIC DNA]</scope>
    <source>
        <strain evidence="11 12">DSM 23606</strain>
    </source>
</reference>
<dbReference type="InterPro" id="IPR025943">
    <property type="entry name" value="Sigma_54_int_dom_ATP-bd_2"/>
</dbReference>
<organism evidence="11 12">
    <name type="scientific">Plasticicumulans acidivorans</name>
    <dbReference type="NCBI Taxonomy" id="886464"/>
    <lineage>
        <taxon>Bacteria</taxon>
        <taxon>Pseudomonadati</taxon>
        <taxon>Pseudomonadota</taxon>
        <taxon>Gammaproteobacteria</taxon>
        <taxon>Candidatus Competibacteraceae</taxon>
        <taxon>Plasticicumulans</taxon>
    </lineage>
</organism>
<dbReference type="SMART" id="SM00065">
    <property type="entry name" value="GAF"/>
    <property type="match status" value="1"/>
</dbReference>
<dbReference type="PROSITE" id="PS00676">
    <property type="entry name" value="SIGMA54_INTERACT_2"/>
    <property type="match status" value="1"/>
</dbReference>
<dbReference type="InterPro" id="IPR009057">
    <property type="entry name" value="Homeodomain-like_sf"/>
</dbReference>
<evidence type="ECO:0000256" key="7">
    <source>
        <dbReference type="ARBA" id="ARBA00023163"/>
    </source>
</evidence>
<dbReference type="Pfam" id="PF01590">
    <property type="entry name" value="GAF"/>
    <property type="match status" value="1"/>
</dbReference>
<keyword evidence="3" id="KW-0902">Two-component regulatory system</keyword>
<dbReference type="GO" id="GO:0000160">
    <property type="term" value="P:phosphorelay signal transduction system"/>
    <property type="evidence" value="ECO:0007669"/>
    <property type="project" value="UniProtKB-KW"/>
</dbReference>
<dbReference type="CDD" id="cd00009">
    <property type="entry name" value="AAA"/>
    <property type="match status" value="1"/>
</dbReference>
<feature type="region of interest" description="Disordered" evidence="9">
    <location>
        <begin position="19"/>
        <end position="38"/>
    </location>
</feature>
<dbReference type="FunFam" id="3.30.450.40:FF:000081">
    <property type="entry name" value="Vanadium nitrogenase sigma54-dependent transcriptional activator, VnfA"/>
    <property type="match status" value="1"/>
</dbReference>
<evidence type="ECO:0000256" key="4">
    <source>
        <dbReference type="ARBA" id="ARBA00023015"/>
    </source>
</evidence>
<accession>A0A317MXF7</accession>
<proteinExistence type="predicted"/>
<dbReference type="PROSITE" id="PS50045">
    <property type="entry name" value="SIGMA54_INTERACT_4"/>
    <property type="match status" value="1"/>
</dbReference>
<evidence type="ECO:0000313" key="11">
    <source>
        <dbReference type="EMBL" id="PWV63082.1"/>
    </source>
</evidence>
<keyword evidence="4" id="KW-0805">Transcription regulation</keyword>
<dbReference type="Pfam" id="PF02954">
    <property type="entry name" value="HTH_8"/>
    <property type="match status" value="1"/>
</dbReference>
<keyword evidence="8" id="KW-0535">Nitrogen fixation</keyword>
<dbReference type="GO" id="GO:0043565">
    <property type="term" value="F:sequence-specific DNA binding"/>
    <property type="evidence" value="ECO:0007669"/>
    <property type="project" value="InterPro"/>
</dbReference>
<evidence type="ECO:0000256" key="1">
    <source>
        <dbReference type="ARBA" id="ARBA00022741"/>
    </source>
</evidence>
<dbReference type="InterPro" id="IPR003018">
    <property type="entry name" value="GAF"/>
</dbReference>
<keyword evidence="7" id="KW-0804">Transcription</keyword>
<evidence type="ECO:0000256" key="9">
    <source>
        <dbReference type="SAM" id="MobiDB-lite"/>
    </source>
</evidence>
<dbReference type="Gene3D" id="1.10.10.60">
    <property type="entry name" value="Homeodomain-like"/>
    <property type="match status" value="1"/>
</dbReference>
<evidence type="ECO:0000256" key="6">
    <source>
        <dbReference type="ARBA" id="ARBA00023159"/>
    </source>
</evidence>
<dbReference type="Gene3D" id="3.40.50.300">
    <property type="entry name" value="P-loop containing nucleotide triphosphate hydrolases"/>
    <property type="match status" value="1"/>
</dbReference>
<evidence type="ECO:0000256" key="2">
    <source>
        <dbReference type="ARBA" id="ARBA00022840"/>
    </source>
</evidence>
<dbReference type="PANTHER" id="PTHR32071">
    <property type="entry name" value="TRANSCRIPTIONAL REGULATORY PROTEIN"/>
    <property type="match status" value="1"/>
</dbReference>
<evidence type="ECO:0000256" key="3">
    <source>
        <dbReference type="ARBA" id="ARBA00023012"/>
    </source>
</evidence>
<keyword evidence="5" id="KW-0238">DNA-binding</keyword>
<dbReference type="SUPFAM" id="SSF52540">
    <property type="entry name" value="P-loop containing nucleoside triphosphate hydrolases"/>
    <property type="match status" value="1"/>
</dbReference>
<dbReference type="GO" id="GO:0006355">
    <property type="term" value="P:regulation of DNA-templated transcription"/>
    <property type="evidence" value="ECO:0007669"/>
    <property type="project" value="InterPro"/>
</dbReference>
<evidence type="ECO:0000313" key="12">
    <source>
        <dbReference type="Proteomes" id="UP000246569"/>
    </source>
</evidence>
<dbReference type="Pfam" id="PF25601">
    <property type="entry name" value="AAA_lid_14"/>
    <property type="match status" value="1"/>
</dbReference>
<keyword evidence="1" id="KW-0547">Nucleotide-binding</keyword>
<dbReference type="Gene3D" id="1.10.8.60">
    <property type="match status" value="1"/>
</dbReference>
<dbReference type="InterPro" id="IPR027417">
    <property type="entry name" value="P-loop_NTPase"/>
</dbReference>
<dbReference type="Proteomes" id="UP000246569">
    <property type="component" value="Unassembled WGS sequence"/>
</dbReference>
<sequence length="557" mass="61848">MTALPVLQPRQLVAKGTGPFEREFSSRPESRSQEGRKQVTSLPHYCECDLGECRTDLLPLLYEMSRIASQSADLSAILGILLRLMKRHMKVVRGMVSLFDKDSGHIIIHESFGLTAEEAAKGIYLLGEGIIGRVVETGQTTVVPSIRDEPAFLNRTGSRSADADLSFLCVPIMRGRKVMGTISAERLYDNVELLKLDIEVLSILAATTAQAVELYLLENIEHVALEAENRRLRSELKAKFKPSNIIGHSKPMQEIYRLIERVVRTKTTVLILGESGVGKELVASAIHHNSPMANGPFVKFNCASLPESVIESELFGHEKGSFTGATGLRKGRFEEADGGTIFLDEVGEMSLTMQAKLLRVLQERSFERVGGNTTIRVDLRVIAATNRNLGEMVADGGFREDLFYRLNVFPITIPPLRERGADIITLADYFVARFSREMGIAVKRISTPALNMLQSYPWPGNVRELENVIERAMLLCEDGVIHGYNLPPSLQAPVVGEAEASAGGLEARLNAIEYEWIVDALKLYRGNMTEAADHLGLTRRVLGLRMSKYNLNHKDFR</sequence>
<dbReference type="SUPFAM" id="SSF46689">
    <property type="entry name" value="Homeodomain-like"/>
    <property type="match status" value="1"/>
</dbReference>
<dbReference type="InterPro" id="IPR002078">
    <property type="entry name" value="Sigma_54_int"/>
</dbReference>
<keyword evidence="6" id="KW-0010">Activator</keyword>
<dbReference type="Pfam" id="PF00158">
    <property type="entry name" value="Sigma54_activat"/>
    <property type="match status" value="1"/>
</dbReference>
<dbReference type="InterPro" id="IPR058031">
    <property type="entry name" value="AAA_lid_NorR"/>
</dbReference>
<feature type="domain" description="Sigma-54 factor interaction" evidence="10">
    <location>
        <begin position="245"/>
        <end position="474"/>
    </location>
</feature>
<name>A0A317MXF7_9GAMM</name>
<protein>
    <submittedName>
        <fullName evidence="11">Nif-specific regulatory protein</fullName>
    </submittedName>
</protein>
<dbReference type="PROSITE" id="PS00688">
    <property type="entry name" value="SIGMA54_INTERACT_3"/>
    <property type="match status" value="1"/>
</dbReference>
<dbReference type="SUPFAM" id="SSF55781">
    <property type="entry name" value="GAF domain-like"/>
    <property type="match status" value="1"/>
</dbReference>
<evidence type="ECO:0000259" key="10">
    <source>
        <dbReference type="PROSITE" id="PS50045"/>
    </source>
</evidence>
<dbReference type="SMART" id="SM00382">
    <property type="entry name" value="AAA"/>
    <property type="match status" value="1"/>
</dbReference>
<dbReference type="InterPro" id="IPR025944">
    <property type="entry name" value="Sigma_54_int_dom_CS"/>
</dbReference>
<dbReference type="InterPro" id="IPR025662">
    <property type="entry name" value="Sigma_54_int_dom_ATP-bd_1"/>
</dbReference>
<dbReference type="EMBL" id="QGTJ01000003">
    <property type="protein sequence ID" value="PWV63082.1"/>
    <property type="molecule type" value="Genomic_DNA"/>
</dbReference>
<dbReference type="InterPro" id="IPR003593">
    <property type="entry name" value="AAA+_ATPase"/>
</dbReference>
<dbReference type="PRINTS" id="PR01590">
    <property type="entry name" value="HTHFIS"/>
</dbReference>
<dbReference type="PROSITE" id="PS00675">
    <property type="entry name" value="SIGMA54_INTERACT_1"/>
    <property type="match status" value="1"/>
</dbReference>
<dbReference type="AlphaFoldDB" id="A0A317MXF7"/>
<keyword evidence="2" id="KW-0067">ATP-binding</keyword>
<dbReference type="InterPro" id="IPR002197">
    <property type="entry name" value="HTH_Fis"/>
</dbReference>
<dbReference type="InterPro" id="IPR029016">
    <property type="entry name" value="GAF-like_dom_sf"/>
</dbReference>
<comment type="caution">
    <text evidence="11">The sequence shown here is derived from an EMBL/GenBank/DDBJ whole genome shotgun (WGS) entry which is preliminary data.</text>
</comment>
<feature type="compositionally biased region" description="Basic and acidic residues" evidence="9">
    <location>
        <begin position="20"/>
        <end position="37"/>
    </location>
</feature>
<gene>
    <name evidence="11" type="ORF">C7443_1036</name>
</gene>
<dbReference type="FunFam" id="3.40.50.300:FF:000006">
    <property type="entry name" value="DNA-binding transcriptional regulator NtrC"/>
    <property type="match status" value="1"/>
</dbReference>
<dbReference type="Gene3D" id="3.30.450.40">
    <property type="match status" value="1"/>
</dbReference>
<keyword evidence="12" id="KW-1185">Reference proteome</keyword>
<evidence type="ECO:0000256" key="5">
    <source>
        <dbReference type="ARBA" id="ARBA00023125"/>
    </source>
</evidence>